<sequence length="59" mass="7240">MMLANPARPSKQWNKHLQKDFEKVLLYFNHTNSEEWERFELGNVGQLSEMQFWLRIIFI</sequence>
<keyword evidence="2" id="KW-1185">Reference proteome</keyword>
<organism evidence="1 2">
    <name type="scientific">Choiromyces venosus 120613-1</name>
    <dbReference type="NCBI Taxonomy" id="1336337"/>
    <lineage>
        <taxon>Eukaryota</taxon>
        <taxon>Fungi</taxon>
        <taxon>Dikarya</taxon>
        <taxon>Ascomycota</taxon>
        <taxon>Pezizomycotina</taxon>
        <taxon>Pezizomycetes</taxon>
        <taxon>Pezizales</taxon>
        <taxon>Tuberaceae</taxon>
        <taxon>Choiromyces</taxon>
    </lineage>
</organism>
<reference evidence="1 2" key="1">
    <citation type="journal article" date="2018" name="Nat. Ecol. Evol.">
        <title>Pezizomycetes genomes reveal the molecular basis of ectomycorrhizal truffle lifestyle.</title>
        <authorList>
            <person name="Murat C."/>
            <person name="Payen T."/>
            <person name="Noel B."/>
            <person name="Kuo A."/>
            <person name="Morin E."/>
            <person name="Chen J."/>
            <person name="Kohler A."/>
            <person name="Krizsan K."/>
            <person name="Balestrini R."/>
            <person name="Da Silva C."/>
            <person name="Montanini B."/>
            <person name="Hainaut M."/>
            <person name="Levati E."/>
            <person name="Barry K.W."/>
            <person name="Belfiori B."/>
            <person name="Cichocki N."/>
            <person name="Clum A."/>
            <person name="Dockter R.B."/>
            <person name="Fauchery L."/>
            <person name="Guy J."/>
            <person name="Iotti M."/>
            <person name="Le Tacon F."/>
            <person name="Lindquist E.A."/>
            <person name="Lipzen A."/>
            <person name="Malagnac F."/>
            <person name="Mello A."/>
            <person name="Molinier V."/>
            <person name="Miyauchi S."/>
            <person name="Poulain J."/>
            <person name="Riccioni C."/>
            <person name="Rubini A."/>
            <person name="Sitrit Y."/>
            <person name="Splivallo R."/>
            <person name="Traeger S."/>
            <person name="Wang M."/>
            <person name="Zifcakova L."/>
            <person name="Wipf D."/>
            <person name="Zambonelli A."/>
            <person name="Paolocci F."/>
            <person name="Nowrousian M."/>
            <person name="Ottonello S."/>
            <person name="Baldrian P."/>
            <person name="Spatafora J.W."/>
            <person name="Henrissat B."/>
            <person name="Nagy L.G."/>
            <person name="Aury J.M."/>
            <person name="Wincker P."/>
            <person name="Grigoriev I.V."/>
            <person name="Bonfante P."/>
            <person name="Martin F.M."/>
        </authorList>
    </citation>
    <scope>NUCLEOTIDE SEQUENCE [LARGE SCALE GENOMIC DNA]</scope>
    <source>
        <strain evidence="1 2">120613-1</strain>
    </source>
</reference>
<accession>A0A3N4JX73</accession>
<name>A0A3N4JX73_9PEZI</name>
<protein>
    <submittedName>
        <fullName evidence="1">Uncharacterized protein</fullName>
    </submittedName>
</protein>
<dbReference type="EMBL" id="ML120397">
    <property type="protein sequence ID" value="RPA98304.1"/>
    <property type="molecule type" value="Genomic_DNA"/>
</dbReference>
<gene>
    <name evidence="1" type="ORF">L873DRAFT_1808606</name>
</gene>
<dbReference type="Proteomes" id="UP000276215">
    <property type="component" value="Unassembled WGS sequence"/>
</dbReference>
<evidence type="ECO:0000313" key="2">
    <source>
        <dbReference type="Proteomes" id="UP000276215"/>
    </source>
</evidence>
<evidence type="ECO:0000313" key="1">
    <source>
        <dbReference type="EMBL" id="RPA98304.1"/>
    </source>
</evidence>
<dbReference type="OrthoDB" id="5480530at2759"/>
<proteinExistence type="predicted"/>
<dbReference type="AlphaFoldDB" id="A0A3N4JX73"/>